<accession>A0A183FUK4</accession>
<reference evidence="3" key="2">
    <citation type="submission" date="2019-09" db="UniProtKB">
        <authorList>
            <consortium name="WormBaseParasite"/>
        </authorList>
    </citation>
    <scope>IDENTIFICATION</scope>
</reference>
<name>A0A183FUK4_HELPZ</name>
<reference evidence="1 2" key="1">
    <citation type="submission" date="2018-11" db="EMBL/GenBank/DDBJ databases">
        <authorList>
            <consortium name="Pathogen Informatics"/>
        </authorList>
    </citation>
    <scope>NUCLEOTIDE SEQUENCE [LARGE SCALE GENOMIC DNA]</scope>
</reference>
<evidence type="ECO:0000313" key="1">
    <source>
        <dbReference type="EMBL" id="VDO90204.1"/>
    </source>
</evidence>
<keyword evidence="2" id="KW-1185">Reference proteome</keyword>
<dbReference type="EMBL" id="UZAH01027271">
    <property type="protein sequence ID" value="VDO90204.1"/>
    <property type="molecule type" value="Genomic_DNA"/>
</dbReference>
<organism evidence="2 3">
    <name type="scientific">Heligmosomoides polygyrus</name>
    <name type="common">Parasitic roundworm</name>
    <dbReference type="NCBI Taxonomy" id="6339"/>
    <lineage>
        <taxon>Eukaryota</taxon>
        <taxon>Metazoa</taxon>
        <taxon>Ecdysozoa</taxon>
        <taxon>Nematoda</taxon>
        <taxon>Chromadorea</taxon>
        <taxon>Rhabditida</taxon>
        <taxon>Rhabditina</taxon>
        <taxon>Rhabditomorpha</taxon>
        <taxon>Strongyloidea</taxon>
        <taxon>Heligmosomidae</taxon>
        <taxon>Heligmosomoides</taxon>
    </lineage>
</organism>
<dbReference type="Proteomes" id="UP000050761">
    <property type="component" value="Unassembled WGS sequence"/>
</dbReference>
<protein>
    <submittedName>
        <fullName evidence="1 3">Uncharacterized protein</fullName>
    </submittedName>
</protein>
<proteinExistence type="predicted"/>
<evidence type="ECO:0000313" key="3">
    <source>
        <dbReference type="WBParaSite" id="HPBE_0001189101-mRNA-1"/>
    </source>
</evidence>
<gene>
    <name evidence="1" type="ORF">HPBE_LOCUS11892</name>
</gene>
<dbReference type="WBParaSite" id="HPBE_0001189101-mRNA-1">
    <property type="protein sequence ID" value="HPBE_0001189101-mRNA-1"/>
    <property type="gene ID" value="HPBE_0001189101"/>
</dbReference>
<accession>A0A3P8A142</accession>
<sequence>MVSRYGGGSLSGRWRIAALPPPLQESTGRREQFLHEHLGRTTPWSPFLSRVVCSKSAQLISDVPLSDESILGTSRLDGRHPGVPSLAELCARRAHNPSPMSPSATKAVSAQIGVQVCVVLQQELAYCQRSKWLVLMAIAGSCAAVMS</sequence>
<evidence type="ECO:0000313" key="2">
    <source>
        <dbReference type="Proteomes" id="UP000050761"/>
    </source>
</evidence>
<dbReference type="AlphaFoldDB" id="A0A183FUK4"/>